<name>A0A8J7GYN9_9ACTN</name>
<evidence type="ECO:0000313" key="2">
    <source>
        <dbReference type="Proteomes" id="UP000622552"/>
    </source>
</evidence>
<sequence>MVIGDMGEAARAMEKVNRALAMAKVLAASVDRAQAVLHLSSEVSNSGLSTLLDHAIEDAGDITRFLRAEPYASVPGA</sequence>
<dbReference type="RefSeq" id="WP_197007223.1">
    <property type="nucleotide sequence ID" value="NZ_BONS01000053.1"/>
</dbReference>
<dbReference type="AlphaFoldDB" id="A0A8J7GYN9"/>
<protein>
    <submittedName>
        <fullName evidence="1">Uncharacterized protein</fullName>
    </submittedName>
</protein>
<evidence type="ECO:0000313" key="1">
    <source>
        <dbReference type="EMBL" id="MBG6140701.1"/>
    </source>
</evidence>
<reference evidence="1" key="1">
    <citation type="submission" date="2020-11" db="EMBL/GenBank/DDBJ databases">
        <title>Sequencing the genomes of 1000 actinobacteria strains.</title>
        <authorList>
            <person name="Klenk H.-P."/>
        </authorList>
    </citation>
    <scope>NUCLEOTIDE SEQUENCE</scope>
    <source>
        <strain evidence="1">DSM 45356</strain>
    </source>
</reference>
<comment type="caution">
    <text evidence="1">The sequence shown here is derived from an EMBL/GenBank/DDBJ whole genome shotgun (WGS) entry which is preliminary data.</text>
</comment>
<keyword evidence="2" id="KW-1185">Reference proteome</keyword>
<organism evidence="1 2">
    <name type="scientific">Longispora fulva</name>
    <dbReference type="NCBI Taxonomy" id="619741"/>
    <lineage>
        <taxon>Bacteria</taxon>
        <taxon>Bacillati</taxon>
        <taxon>Actinomycetota</taxon>
        <taxon>Actinomycetes</taxon>
        <taxon>Micromonosporales</taxon>
        <taxon>Micromonosporaceae</taxon>
        <taxon>Longispora</taxon>
    </lineage>
</organism>
<gene>
    <name evidence="1" type="ORF">IW245_006895</name>
</gene>
<dbReference type="Proteomes" id="UP000622552">
    <property type="component" value="Unassembled WGS sequence"/>
</dbReference>
<proteinExistence type="predicted"/>
<dbReference type="EMBL" id="JADOUF010000001">
    <property type="protein sequence ID" value="MBG6140701.1"/>
    <property type="molecule type" value="Genomic_DNA"/>
</dbReference>
<accession>A0A8J7GYN9</accession>